<dbReference type="GO" id="GO:0008999">
    <property type="term" value="F:protein-N-terminal-alanine acetyltransferase activity"/>
    <property type="evidence" value="ECO:0007669"/>
    <property type="project" value="UniProtKB-EC"/>
</dbReference>
<keyword evidence="1 5" id="KW-0808">Transferase</keyword>
<dbReference type="PANTHER" id="PTHR43792">
    <property type="entry name" value="GNAT FAMILY, PUTATIVE (AFU_ORTHOLOGUE AFUA_3G00765)-RELATED-RELATED"/>
    <property type="match status" value="1"/>
</dbReference>
<keyword evidence="2 5" id="KW-0012">Acyltransferase</keyword>
<sequence>MFMQTRYETDRLYLRILKPNYGRPVLEYYKRNHNFLKEWEPKPHDDFYTVSYQKDKLKNEYYMAKNHTLVRFWIIKKENNKIIGNACYSNIIMGNFKSCFLGYKLDKDEINKGYMTEAINKTVQIMFDDYGLHRVEVNIIPRNKRSLKVMEKLGFEREGFSKKYLEINGVWEDHIHYATYNPND</sequence>
<evidence type="ECO:0000256" key="3">
    <source>
        <dbReference type="ARBA" id="ARBA00038502"/>
    </source>
</evidence>
<dbReference type="SUPFAM" id="SSF55729">
    <property type="entry name" value="Acyl-CoA N-acyltransferases (Nat)"/>
    <property type="match status" value="1"/>
</dbReference>
<name>A0ABS4GAK2_9FIRM</name>
<dbReference type="RefSeq" id="WP_342455002.1">
    <property type="nucleotide sequence ID" value="NZ_JAGGKS010000001.1"/>
</dbReference>
<organism evidence="5 6">
    <name type="scientific">Sedimentibacter acidaminivorans</name>
    <dbReference type="NCBI Taxonomy" id="913099"/>
    <lineage>
        <taxon>Bacteria</taxon>
        <taxon>Bacillati</taxon>
        <taxon>Bacillota</taxon>
        <taxon>Tissierellia</taxon>
        <taxon>Sedimentibacter</taxon>
    </lineage>
</organism>
<dbReference type="Gene3D" id="3.40.630.30">
    <property type="match status" value="1"/>
</dbReference>
<dbReference type="InterPro" id="IPR051531">
    <property type="entry name" value="N-acetyltransferase"/>
</dbReference>
<keyword evidence="6" id="KW-1185">Reference proteome</keyword>
<dbReference type="InterPro" id="IPR000182">
    <property type="entry name" value="GNAT_dom"/>
</dbReference>
<evidence type="ECO:0000256" key="1">
    <source>
        <dbReference type="ARBA" id="ARBA00022679"/>
    </source>
</evidence>
<dbReference type="EC" id="2.3.1.267" evidence="5"/>
<comment type="similarity">
    <text evidence="3">Belongs to the acetyltransferase family. RimJ subfamily.</text>
</comment>
<gene>
    <name evidence="5" type="ORF">J2Z76_000563</name>
</gene>
<dbReference type="PANTHER" id="PTHR43792:SF8">
    <property type="entry name" value="[RIBOSOMAL PROTEIN US5]-ALANINE N-ACETYLTRANSFERASE"/>
    <property type="match status" value="1"/>
</dbReference>
<feature type="domain" description="N-acetyltransferase" evidence="4">
    <location>
        <begin position="26"/>
        <end position="182"/>
    </location>
</feature>
<evidence type="ECO:0000256" key="2">
    <source>
        <dbReference type="ARBA" id="ARBA00023315"/>
    </source>
</evidence>
<protein>
    <submittedName>
        <fullName evidence="5">Ribosomal-protein-alanine N-acetyltransferase</fullName>
        <ecNumber evidence="5">2.3.1.267</ecNumber>
    </submittedName>
</protein>
<dbReference type="PROSITE" id="PS51186">
    <property type="entry name" value="GNAT"/>
    <property type="match status" value="1"/>
</dbReference>
<dbReference type="InterPro" id="IPR016181">
    <property type="entry name" value="Acyl_CoA_acyltransferase"/>
</dbReference>
<comment type="caution">
    <text evidence="5">The sequence shown here is derived from an EMBL/GenBank/DDBJ whole genome shotgun (WGS) entry which is preliminary data.</text>
</comment>
<evidence type="ECO:0000313" key="6">
    <source>
        <dbReference type="Proteomes" id="UP001519342"/>
    </source>
</evidence>
<proteinExistence type="inferred from homology"/>
<reference evidence="5 6" key="1">
    <citation type="submission" date="2021-03" db="EMBL/GenBank/DDBJ databases">
        <title>Genomic Encyclopedia of Type Strains, Phase IV (KMG-IV): sequencing the most valuable type-strain genomes for metagenomic binning, comparative biology and taxonomic classification.</title>
        <authorList>
            <person name="Goeker M."/>
        </authorList>
    </citation>
    <scope>NUCLEOTIDE SEQUENCE [LARGE SCALE GENOMIC DNA]</scope>
    <source>
        <strain evidence="5 6">DSM 24004</strain>
    </source>
</reference>
<dbReference type="EMBL" id="JAGGKS010000001">
    <property type="protein sequence ID" value="MBP1924710.1"/>
    <property type="molecule type" value="Genomic_DNA"/>
</dbReference>
<dbReference type="Proteomes" id="UP001519342">
    <property type="component" value="Unassembled WGS sequence"/>
</dbReference>
<evidence type="ECO:0000313" key="5">
    <source>
        <dbReference type="EMBL" id="MBP1924710.1"/>
    </source>
</evidence>
<accession>A0ABS4GAK2</accession>
<dbReference type="Pfam" id="PF13302">
    <property type="entry name" value="Acetyltransf_3"/>
    <property type="match status" value="1"/>
</dbReference>
<evidence type="ECO:0000259" key="4">
    <source>
        <dbReference type="PROSITE" id="PS51186"/>
    </source>
</evidence>